<dbReference type="PANTHER" id="PTHR28588:SF1">
    <property type="entry name" value="HAUS AUGMIN-LIKE COMPLEX SUBUNIT 5"/>
    <property type="match status" value="1"/>
</dbReference>
<gene>
    <name evidence="2" type="ORF">GRJ2_002510100</name>
</gene>
<comment type="caution">
    <text evidence="2">The sequence shown here is derived from an EMBL/GenBank/DDBJ whole genome shotgun (WGS) entry which is preliminary data.</text>
</comment>
<dbReference type="PANTHER" id="PTHR28588">
    <property type="entry name" value="HAUS AUGMIN-LIKE COMPLEX SUBUNIT 5"/>
    <property type="match status" value="1"/>
</dbReference>
<dbReference type="InterPro" id="IPR029131">
    <property type="entry name" value="HAUS5"/>
</dbReference>
<feature type="region of interest" description="Disordered" evidence="1">
    <location>
        <begin position="660"/>
        <end position="682"/>
    </location>
</feature>
<evidence type="ECO:0000313" key="3">
    <source>
        <dbReference type="Proteomes" id="UP001623348"/>
    </source>
</evidence>
<accession>A0ABC9XSN6</accession>
<keyword evidence="3" id="KW-1185">Reference proteome</keyword>
<evidence type="ECO:0000256" key="1">
    <source>
        <dbReference type="SAM" id="MobiDB-lite"/>
    </source>
</evidence>
<feature type="region of interest" description="Disordered" evidence="1">
    <location>
        <begin position="231"/>
        <end position="253"/>
    </location>
</feature>
<feature type="compositionally biased region" description="Basic and acidic residues" evidence="1">
    <location>
        <begin position="671"/>
        <end position="682"/>
    </location>
</feature>
<reference evidence="2 3" key="1">
    <citation type="submission" date="2024-06" db="EMBL/GenBank/DDBJ databases">
        <title>The draft genome of Grus japonensis, version 3.</title>
        <authorList>
            <person name="Nabeshima K."/>
            <person name="Suzuki S."/>
            <person name="Onuma M."/>
        </authorList>
    </citation>
    <scope>NUCLEOTIDE SEQUENCE [LARGE SCALE GENOMIC DNA]</scope>
    <source>
        <strain evidence="2 3">451A</strain>
    </source>
</reference>
<dbReference type="AlphaFoldDB" id="A0ABC9XSN6"/>
<dbReference type="Pfam" id="PF14817">
    <property type="entry name" value="HAUS5"/>
    <property type="match status" value="2"/>
</dbReference>
<sequence length="682" mass="74634">MGRGGRGLRAPWSRDSVWRNGRSGCCGEANRCSASASPGHAQCPEPLPPRGRSHREDPPLRQAPPMAIPSSNGACAGRGRSRAWVWPRFSLTMAAEAALGRWARTEMELPPGIDLSGTVLRRLCSGPCAPIWEFVTRHVRHPRNVKKIRGNLLWYRHLETEGAGLAQAKEEARGAVSRLRQEVGGAAGGAPGRAREAVLELEAALEAELSRRGAELRRGLELRLMGAEASREGRRLREGRGNLRPPHRPGEAGPQLAAAVAMGMEPEVLASVRAVCRTRAEALESLLEPRPSLEAQELMEAATKRWLREAEAVLSRHPPGAVLWALEHLALDSARRPRPPPADCDLDADAGLDPAPEAPPTVRRLLQECWGAVGGVWGLLPALAARLRPQKLRLARLRQQIHQRLGGDPKSQWAARLALEAAGLRGARGALARGMQQLRGARGPPKPGLGEQKIRLQRGRQRLHRRQQRLRALAGATRTLKSRLRLLQGQVQGAGRAGLGGASPALAEESERLRRLLGTLGGLGELGQPPPRPHPDPLLPVYRALELPIYQAQQGALCRAAWLRQELRLGAGLREWAWPAEPRPLLGRAVGGAGQELLPRLRLVAAHTRRRIEAWPRLQALVSQWWEQPAQWTLVPPPGGVPFSHWLQRWTRAAQALACPRPLPLAPPTDAPERRGQREPRP</sequence>
<proteinExistence type="predicted"/>
<name>A0ABC9XSN6_GRUJA</name>
<protein>
    <submittedName>
        <fullName evidence="2">HAUS augmin-like complex subunit 5</fullName>
    </submittedName>
</protein>
<evidence type="ECO:0000313" key="2">
    <source>
        <dbReference type="EMBL" id="GAB0200447.1"/>
    </source>
</evidence>
<feature type="region of interest" description="Disordered" evidence="1">
    <location>
        <begin position="33"/>
        <end position="74"/>
    </location>
</feature>
<feature type="compositionally biased region" description="Pro residues" evidence="1">
    <location>
        <begin position="661"/>
        <end position="670"/>
    </location>
</feature>
<feature type="compositionally biased region" description="Basic and acidic residues" evidence="1">
    <location>
        <begin position="231"/>
        <end position="241"/>
    </location>
</feature>
<organism evidence="2 3">
    <name type="scientific">Grus japonensis</name>
    <name type="common">Japanese crane</name>
    <name type="synonym">Red-crowned crane</name>
    <dbReference type="NCBI Taxonomy" id="30415"/>
    <lineage>
        <taxon>Eukaryota</taxon>
        <taxon>Metazoa</taxon>
        <taxon>Chordata</taxon>
        <taxon>Craniata</taxon>
        <taxon>Vertebrata</taxon>
        <taxon>Euteleostomi</taxon>
        <taxon>Archelosauria</taxon>
        <taxon>Archosauria</taxon>
        <taxon>Dinosauria</taxon>
        <taxon>Saurischia</taxon>
        <taxon>Theropoda</taxon>
        <taxon>Coelurosauria</taxon>
        <taxon>Aves</taxon>
        <taxon>Neognathae</taxon>
        <taxon>Neoaves</taxon>
        <taxon>Gruiformes</taxon>
        <taxon>Gruidae</taxon>
        <taxon>Grus</taxon>
    </lineage>
</organism>
<dbReference type="Proteomes" id="UP001623348">
    <property type="component" value="Unassembled WGS sequence"/>
</dbReference>
<dbReference type="EMBL" id="BAAFJT010000027">
    <property type="protein sequence ID" value="GAB0200447.1"/>
    <property type="molecule type" value="Genomic_DNA"/>
</dbReference>